<feature type="repeat" description="TPR" evidence="1">
    <location>
        <begin position="128"/>
        <end position="161"/>
    </location>
</feature>
<dbReference type="HOGENOM" id="CLU_071416_2_0_3"/>
<keyword evidence="2" id="KW-0472">Membrane</keyword>
<evidence type="ECO:0000256" key="2">
    <source>
        <dbReference type="SAM" id="Phobius"/>
    </source>
</evidence>
<keyword evidence="2" id="KW-1133">Transmembrane helix</keyword>
<name>B1WVD4_CROS5</name>
<proteinExistence type="predicted"/>
<evidence type="ECO:0000313" key="4">
    <source>
        <dbReference type="Proteomes" id="UP000001203"/>
    </source>
</evidence>
<accession>B1WVD4</accession>
<reference evidence="3 4" key="1">
    <citation type="journal article" date="2008" name="Proc. Natl. Acad. Sci. U.S.A.">
        <title>The genome of Cyanothece 51142, a unicellular diazotrophic cyanobacterium important in the marine nitrogen cycle.</title>
        <authorList>
            <person name="Welsh E.A."/>
            <person name="Liberton M."/>
            <person name="Stoeckel J."/>
            <person name="Loh T."/>
            <person name="Elvitigala T."/>
            <person name="Wang C."/>
            <person name="Wollam A."/>
            <person name="Fulton R.S."/>
            <person name="Clifton S.W."/>
            <person name="Jacobs J.M."/>
            <person name="Aurora R."/>
            <person name="Ghosh B.K."/>
            <person name="Sherman L.A."/>
            <person name="Smith R.D."/>
            <person name="Wilson R.K."/>
            <person name="Pakrasi H.B."/>
        </authorList>
    </citation>
    <scope>NUCLEOTIDE SEQUENCE [LARGE SCALE GENOMIC DNA]</scope>
    <source>
        <strain evidence="4">ATCC 51142 / BH68</strain>
    </source>
</reference>
<feature type="transmembrane region" description="Helical" evidence="2">
    <location>
        <begin position="12"/>
        <end position="32"/>
    </location>
</feature>
<evidence type="ECO:0000313" key="3">
    <source>
        <dbReference type="EMBL" id="ACB53924.1"/>
    </source>
</evidence>
<protein>
    <submittedName>
        <fullName evidence="3">Photosystem I assembly protein</fullName>
    </submittedName>
</protein>
<keyword evidence="1" id="KW-0802">TPR repeat</keyword>
<dbReference type="Proteomes" id="UP000001203">
    <property type="component" value="Chromosome circular"/>
</dbReference>
<dbReference type="Gene3D" id="1.25.40.10">
    <property type="entry name" value="Tetratricopeptide repeat domain"/>
    <property type="match status" value="1"/>
</dbReference>
<organism evidence="3 4">
    <name type="scientific">Crocosphaera subtropica (strain ATCC 51142 / BH68)</name>
    <name type="common">Cyanothece sp. (strain ATCC 51142)</name>
    <dbReference type="NCBI Taxonomy" id="43989"/>
    <lineage>
        <taxon>Bacteria</taxon>
        <taxon>Bacillati</taxon>
        <taxon>Cyanobacteriota</taxon>
        <taxon>Cyanophyceae</taxon>
        <taxon>Oscillatoriophycideae</taxon>
        <taxon>Chroococcales</taxon>
        <taxon>Aphanothecaceae</taxon>
        <taxon>Crocosphaera</taxon>
        <taxon>Crocosphaera subtropica</taxon>
    </lineage>
</organism>
<dbReference type="InterPro" id="IPR011990">
    <property type="entry name" value="TPR-like_helical_dom_sf"/>
</dbReference>
<dbReference type="AlphaFoldDB" id="B1WVD4"/>
<evidence type="ECO:0000256" key="1">
    <source>
        <dbReference type="PROSITE-ProRule" id="PRU00339"/>
    </source>
</evidence>
<dbReference type="InterPro" id="IPR019734">
    <property type="entry name" value="TPR_rpt"/>
</dbReference>
<dbReference type="PROSITE" id="PS50005">
    <property type="entry name" value="TPR"/>
    <property type="match status" value="2"/>
</dbReference>
<keyword evidence="4" id="KW-1185">Reference proteome</keyword>
<gene>
    <name evidence="3" type="primary">ycf37</name>
    <name evidence="3" type="ordered locus">cce_4576</name>
</gene>
<keyword evidence="2" id="KW-0812">Transmembrane</keyword>
<dbReference type="STRING" id="43989.cce_4576"/>
<feature type="repeat" description="TPR" evidence="1">
    <location>
        <begin position="94"/>
        <end position="127"/>
    </location>
</feature>
<dbReference type="SUPFAM" id="SSF48452">
    <property type="entry name" value="TPR-like"/>
    <property type="match status" value="1"/>
</dbReference>
<dbReference type="KEGG" id="cyt:cce_4576"/>
<sequence length="179" mass="20701">MGTMNEILPIIYLSGIVIFLGGLAIFLLLQIIKTRRTENRFYKLQKKLQNEKGKAEEYYELASLFLDKKLYVQAVNLLQKGFKTGENIEAENKALMYNALGFAYFSQEQVDLAIRNYKDAIKLYPEYAIALNNLANAYEKKQMIAKAIETYEETLKIDENNKVAKRRAELLKKRLVSSK</sequence>
<dbReference type="Pfam" id="PF13424">
    <property type="entry name" value="TPR_12"/>
    <property type="match status" value="1"/>
</dbReference>
<dbReference type="SMART" id="SM00028">
    <property type="entry name" value="TPR"/>
    <property type="match status" value="3"/>
</dbReference>
<dbReference type="EMBL" id="CP000806">
    <property type="protein sequence ID" value="ACB53924.1"/>
    <property type="molecule type" value="Genomic_DNA"/>
</dbReference>
<dbReference type="eggNOG" id="COG0457">
    <property type="taxonomic scope" value="Bacteria"/>
</dbReference>